<dbReference type="OrthoDB" id="1412480at2"/>
<dbReference type="AlphaFoldDB" id="A0A1L7I664"/>
<dbReference type="Proteomes" id="UP000186230">
    <property type="component" value="Chromosome"/>
</dbReference>
<proteinExistence type="predicted"/>
<organism evidence="1 2">
    <name type="scientific">Christiangramia flava JLT2011</name>
    <dbReference type="NCBI Taxonomy" id="1229726"/>
    <lineage>
        <taxon>Bacteria</taxon>
        <taxon>Pseudomonadati</taxon>
        <taxon>Bacteroidota</taxon>
        <taxon>Flavobacteriia</taxon>
        <taxon>Flavobacteriales</taxon>
        <taxon>Flavobacteriaceae</taxon>
        <taxon>Christiangramia</taxon>
    </lineage>
</organism>
<name>A0A1L7I664_9FLAO</name>
<gene>
    <name evidence="1" type="ORF">GRFL_1949</name>
</gene>
<dbReference type="KEGG" id="gfl:GRFL_1949"/>
<dbReference type="EMBL" id="CP016359">
    <property type="protein sequence ID" value="APU68673.1"/>
    <property type="molecule type" value="Genomic_DNA"/>
</dbReference>
<dbReference type="STRING" id="1229726.GRFL_1949"/>
<accession>A0A1L7I664</accession>
<protein>
    <submittedName>
        <fullName evidence="1">Uncharacterized protein</fullName>
    </submittedName>
</protein>
<reference evidence="1 2" key="1">
    <citation type="submission" date="2016-07" db="EMBL/GenBank/DDBJ databases">
        <title>Multi-omics approach to identify versatile polysaccharide utilization systems of a marine flavobacterium Gramella flava.</title>
        <authorList>
            <person name="Tang K."/>
        </authorList>
    </citation>
    <scope>NUCLEOTIDE SEQUENCE [LARGE SCALE GENOMIC DNA]</scope>
    <source>
        <strain evidence="1 2">JLT2011</strain>
    </source>
</reference>
<evidence type="ECO:0000313" key="1">
    <source>
        <dbReference type="EMBL" id="APU68673.1"/>
    </source>
</evidence>
<dbReference type="RefSeq" id="WP_083644415.1">
    <property type="nucleotide sequence ID" value="NZ_AMRU01000012.1"/>
</dbReference>
<keyword evidence="2" id="KW-1185">Reference proteome</keyword>
<sequence length="510" mass="58970">MKKSLKFAIGALVFIGLLAIGFLVFNNYAEKKIRASLETSLKKVNASFEKVDVKVLNRKAEIFQPEFRFKGKVLKVDTIEIDNIHLWDYLTKKNLIIGDLNISNPVIKIYNLPPDDQSDTIPKKPEKETEFKNEVLLKRVKIIGGSFEIFEKDSSQHRLFTSLKKLRMENVHINARTVKESVPFDYELIRMYCDSLFYDLDDRHTMTASTFEMDNFDILTTDFRIIPKYSRAEHQKTIRVEKDRYNLKIDTIRLNNFNWNVDKDTMEITNSFTEIRGGDFRIYRDKLQPDDPSIKPMYSKTIRELPIKLGIDSVRVSHVYLRYEEKVRQGREPGLVEFSGLNGTIYHLSNIGMGRKAFPETHVIAHANLMKQAPVSMDLKFNIADKSDRFEVSGSMNDLQASQINNFLEPAMNVKAEGVIQSMNYYFAGNAYQAQGNMKVAYEDFKVEVLKKDGSEKNKIVSALANLIVKNKALSEKADYKSIEVQRDRSKSFWNYLWTCIKNGALKTFL</sequence>
<evidence type="ECO:0000313" key="2">
    <source>
        <dbReference type="Proteomes" id="UP000186230"/>
    </source>
</evidence>